<evidence type="ECO:0000313" key="5">
    <source>
        <dbReference type="Proteomes" id="UP000813461"/>
    </source>
</evidence>
<keyword evidence="5" id="KW-1185">Reference proteome</keyword>
<dbReference type="Proteomes" id="UP000813461">
    <property type="component" value="Unassembled WGS sequence"/>
</dbReference>
<comment type="caution">
    <text evidence="4">The sequence shown here is derived from an EMBL/GenBank/DDBJ whole genome shotgun (WGS) entry which is preliminary data.</text>
</comment>
<evidence type="ECO:0000256" key="2">
    <source>
        <dbReference type="ARBA" id="ARBA00022737"/>
    </source>
</evidence>
<dbReference type="OrthoDB" id="1517790at2759"/>
<dbReference type="Gene3D" id="3.80.10.10">
    <property type="entry name" value="Ribonuclease Inhibitor"/>
    <property type="match status" value="1"/>
</dbReference>
<gene>
    <name evidence="4" type="ORF">FB567DRAFT_451499</name>
</gene>
<keyword evidence="1" id="KW-0433">Leucine-rich repeat</keyword>
<dbReference type="PANTHER" id="PTHR48051">
    <property type="match status" value="1"/>
</dbReference>
<proteinExistence type="predicted"/>
<feature type="region of interest" description="Disordered" evidence="3">
    <location>
        <begin position="109"/>
        <end position="140"/>
    </location>
</feature>
<dbReference type="SUPFAM" id="SSF52058">
    <property type="entry name" value="L domain-like"/>
    <property type="match status" value="1"/>
</dbReference>
<protein>
    <submittedName>
        <fullName evidence="4">Uncharacterized protein</fullName>
    </submittedName>
</protein>
<dbReference type="SMART" id="SM00369">
    <property type="entry name" value="LRR_TYP"/>
    <property type="match status" value="2"/>
</dbReference>
<dbReference type="PROSITE" id="PS51450">
    <property type="entry name" value="LRR"/>
    <property type="match status" value="1"/>
</dbReference>
<sequence length="542" mass="61348">MERDAVPPSSPPRATTADRSTSPFFEPTYNAYSPKSSSPPPLFSSDDSCESVDVANYESPRIFKNKRKGAWWDNGDSSQKSPAIKKAKMTRNYDSGVYMLSDASDSFDSLPSHHQAPFGCDGTTDSTPEEEPLPQQDRMSQEERNFCEALEYGLDRNAEVYDFNSLYLSDADIRRIGELSSVIKSAPDPGNELPAEGQYRSMVPKIRVDLSNNRLSRLTPSLFDVQNLTTLTLTGNNIEELPSQISRLRNLRELHISRNNIKWLPYEFIDLHRPMGHSGVRILGDSGVPWLMPTMAQDLTSITDPLVRQLGCNLSQSITERSDEVDLLTTPEMQALHAALDTSPNRDQLVWRMRSMELQAIFENMQRATGMEPHEREFEEPDYFARTPVSYFDEMGKLIRDSPPLPTSNQDNFAVITETLRGAHGVPSTWFTPPEFKAVKSLSTIALHVALRHLSAADVRDHIDPPPPVADAVLKQAEHNDGGGYGVFKKCHVCRKEYVVARAQWIEWWWPKMRVLPFKVQVCSWACVPDGMRYRPEKELLR</sequence>
<feature type="region of interest" description="Disordered" evidence="3">
    <location>
        <begin position="1"/>
        <end position="49"/>
    </location>
</feature>
<dbReference type="GO" id="GO:0005737">
    <property type="term" value="C:cytoplasm"/>
    <property type="evidence" value="ECO:0007669"/>
    <property type="project" value="TreeGrafter"/>
</dbReference>
<dbReference type="InterPro" id="IPR003591">
    <property type="entry name" value="Leu-rich_rpt_typical-subtyp"/>
</dbReference>
<dbReference type="EMBL" id="JAGMVJ010000018">
    <property type="protein sequence ID" value="KAH7077383.1"/>
    <property type="molecule type" value="Genomic_DNA"/>
</dbReference>
<dbReference type="PANTHER" id="PTHR48051:SF1">
    <property type="entry name" value="RAS SUPPRESSOR PROTEIN 1"/>
    <property type="match status" value="1"/>
</dbReference>
<organism evidence="4 5">
    <name type="scientific">Paraphoma chrysanthemicola</name>
    <dbReference type="NCBI Taxonomy" id="798071"/>
    <lineage>
        <taxon>Eukaryota</taxon>
        <taxon>Fungi</taxon>
        <taxon>Dikarya</taxon>
        <taxon>Ascomycota</taxon>
        <taxon>Pezizomycotina</taxon>
        <taxon>Dothideomycetes</taxon>
        <taxon>Pleosporomycetidae</taxon>
        <taxon>Pleosporales</taxon>
        <taxon>Pleosporineae</taxon>
        <taxon>Phaeosphaeriaceae</taxon>
        <taxon>Paraphoma</taxon>
    </lineage>
</organism>
<name>A0A8K0R085_9PLEO</name>
<dbReference type="InterPro" id="IPR032675">
    <property type="entry name" value="LRR_dom_sf"/>
</dbReference>
<evidence type="ECO:0000313" key="4">
    <source>
        <dbReference type="EMBL" id="KAH7077383.1"/>
    </source>
</evidence>
<dbReference type="AlphaFoldDB" id="A0A8K0R085"/>
<evidence type="ECO:0000256" key="3">
    <source>
        <dbReference type="SAM" id="MobiDB-lite"/>
    </source>
</evidence>
<accession>A0A8K0R085</accession>
<dbReference type="Pfam" id="PF13855">
    <property type="entry name" value="LRR_8"/>
    <property type="match status" value="1"/>
</dbReference>
<keyword evidence="2" id="KW-0677">Repeat</keyword>
<reference evidence="4" key="1">
    <citation type="journal article" date="2021" name="Nat. Commun.">
        <title>Genetic determinants of endophytism in the Arabidopsis root mycobiome.</title>
        <authorList>
            <person name="Mesny F."/>
            <person name="Miyauchi S."/>
            <person name="Thiergart T."/>
            <person name="Pickel B."/>
            <person name="Atanasova L."/>
            <person name="Karlsson M."/>
            <person name="Huettel B."/>
            <person name="Barry K.W."/>
            <person name="Haridas S."/>
            <person name="Chen C."/>
            <person name="Bauer D."/>
            <person name="Andreopoulos W."/>
            <person name="Pangilinan J."/>
            <person name="LaButti K."/>
            <person name="Riley R."/>
            <person name="Lipzen A."/>
            <person name="Clum A."/>
            <person name="Drula E."/>
            <person name="Henrissat B."/>
            <person name="Kohler A."/>
            <person name="Grigoriev I.V."/>
            <person name="Martin F.M."/>
            <person name="Hacquard S."/>
        </authorList>
    </citation>
    <scope>NUCLEOTIDE SEQUENCE</scope>
    <source>
        <strain evidence="4">MPI-SDFR-AT-0120</strain>
    </source>
</reference>
<evidence type="ECO:0000256" key="1">
    <source>
        <dbReference type="ARBA" id="ARBA00022614"/>
    </source>
</evidence>
<dbReference type="InterPro" id="IPR001611">
    <property type="entry name" value="Leu-rich_rpt"/>
</dbReference>
<dbReference type="InterPro" id="IPR050216">
    <property type="entry name" value="LRR_domain-containing"/>
</dbReference>